<name>A0ABY3NGN9_ELIMR</name>
<reference evidence="1 2" key="1">
    <citation type="submission" date="2019-07" db="EMBL/GenBank/DDBJ databases">
        <title>Genomic Encyclopedia of Archaeal and Bacterial Type Strains, Phase II (KMG-II): from individual species to whole genera.</title>
        <authorList>
            <person name="Goeker M."/>
        </authorList>
    </citation>
    <scope>NUCLEOTIDE SEQUENCE [LARGE SCALE GENOMIC DNA]</scope>
    <source>
        <strain evidence="1 2">DSM 14571</strain>
    </source>
</reference>
<evidence type="ECO:0000313" key="1">
    <source>
        <dbReference type="EMBL" id="TYO92173.1"/>
    </source>
</evidence>
<protein>
    <submittedName>
        <fullName evidence="1">Uncharacterized protein</fullName>
    </submittedName>
</protein>
<accession>A0ABY3NGN9</accession>
<dbReference type="Proteomes" id="UP000324513">
    <property type="component" value="Unassembled WGS sequence"/>
</dbReference>
<evidence type="ECO:0000313" key="2">
    <source>
        <dbReference type="Proteomes" id="UP000324513"/>
    </source>
</evidence>
<keyword evidence="2" id="KW-1185">Reference proteome</keyword>
<proteinExistence type="predicted"/>
<dbReference type="RefSeq" id="WP_407485453.1">
    <property type="nucleotide sequence ID" value="NZ_JBJDLP010000008.1"/>
</dbReference>
<gene>
    <name evidence="1" type="ORF">LX74_01838</name>
</gene>
<organism evidence="1 2">
    <name type="scientific">Elizabethkingia miricola</name>
    <name type="common">Chryseobacterium miricola</name>
    <dbReference type="NCBI Taxonomy" id="172045"/>
    <lineage>
        <taxon>Bacteria</taxon>
        <taxon>Pseudomonadati</taxon>
        <taxon>Bacteroidota</taxon>
        <taxon>Flavobacteriia</taxon>
        <taxon>Flavobacteriales</taxon>
        <taxon>Weeksellaceae</taxon>
        <taxon>Elizabethkingia</taxon>
    </lineage>
</organism>
<sequence length="86" mass="10354">MEKLFYFCSMKNIQIKTEEFFELLKLQDASMWDVFEKMIDGEEKQIIFLDKDEKVVTTYILPQTIDQLKADKEIFNKTFTEKLSQN</sequence>
<dbReference type="EMBL" id="VNHK01000005">
    <property type="protein sequence ID" value="TYO92173.1"/>
    <property type="molecule type" value="Genomic_DNA"/>
</dbReference>
<comment type="caution">
    <text evidence="1">The sequence shown here is derived from an EMBL/GenBank/DDBJ whole genome shotgun (WGS) entry which is preliminary data.</text>
</comment>